<dbReference type="EMBL" id="JRVC01000006">
    <property type="protein sequence ID" value="KHS47775.1"/>
    <property type="molecule type" value="Genomic_DNA"/>
</dbReference>
<evidence type="ECO:0000256" key="1">
    <source>
        <dbReference type="ARBA" id="ARBA00004141"/>
    </source>
</evidence>
<comment type="caution">
    <text evidence="7">The sequence shown here is derived from an EMBL/GenBank/DDBJ whole genome shotgun (WGS) entry which is preliminary data.</text>
</comment>
<keyword evidence="8" id="KW-1185">Reference proteome</keyword>
<evidence type="ECO:0000256" key="5">
    <source>
        <dbReference type="SAM" id="Phobius"/>
    </source>
</evidence>
<comment type="subcellular location">
    <subcellularLocation>
        <location evidence="1">Membrane</location>
        <topology evidence="1">Multi-pass membrane protein</topology>
    </subcellularLocation>
</comment>
<evidence type="ECO:0000256" key="2">
    <source>
        <dbReference type="ARBA" id="ARBA00022692"/>
    </source>
</evidence>
<dbReference type="AlphaFoldDB" id="A0A0B8ZXD1"/>
<evidence type="ECO:0000313" key="7">
    <source>
        <dbReference type="EMBL" id="KHS47775.1"/>
    </source>
</evidence>
<keyword evidence="4 5" id="KW-0472">Membrane</keyword>
<keyword evidence="3 5" id="KW-1133">Transmembrane helix</keyword>
<dbReference type="Pfam" id="PF07298">
    <property type="entry name" value="NnrU"/>
    <property type="match status" value="1"/>
</dbReference>
<protein>
    <submittedName>
        <fullName evidence="7">NnrU</fullName>
    </submittedName>
</protein>
<reference evidence="7 8" key="1">
    <citation type="submission" date="2014-10" db="EMBL/GenBank/DDBJ databases">
        <title>Draft genome sequence of Novosphingobium subterraneum DSM 12447.</title>
        <authorList>
            <person name="Gan H.M."/>
            <person name="Gan H.Y."/>
            <person name="Savka M.A."/>
        </authorList>
    </citation>
    <scope>NUCLEOTIDE SEQUENCE [LARGE SCALE GENOMIC DNA]</scope>
    <source>
        <strain evidence="7 8">DSM 12447</strain>
    </source>
</reference>
<dbReference type="STRING" id="48936.NJ75_01572"/>
<feature type="transmembrane region" description="Helical" evidence="5">
    <location>
        <begin position="163"/>
        <end position="193"/>
    </location>
</feature>
<dbReference type="Gene3D" id="1.20.120.1630">
    <property type="match status" value="1"/>
</dbReference>
<dbReference type="GO" id="GO:0016020">
    <property type="term" value="C:membrane"/>
    <property type="evidence" value="ECO:0007669"/>
    <property type="project" value="UniProtKB-SubCell"/>
</dbReference>
<accession>A0A0B8ZXD1</accession>
<sequence length="194" mass="21691">MMGAQGFLLFYSLVSLCALAWAIVTFDRVKAGTPLWDGMAAGPWVVASLLTITGTAFLLPSFVRNPALAGKNAAGVGTWIPVGVFRITRHPMMWGIALWALGHIVASPTPRVLVFMSGLIVLALLGSHFQDKRKVAQNKREFLPWQRRTSFWPRLQELGGLRLSWVLAFFVWFIATWLHYHLFGIPAGLWMWIG</sequence>
<dbReference type="InterPro" id="IPR009915">
    <property type="entry name" value="NnrU_dom"/>
</dbReference>
<gene>
    <name evidence="7" type="ORF">NJ75_01572</name>
</gene>
<proteinExistence type="predicted"/>
<evidence type="ECO:0000313" key="8">
    <source>
        <dbReference type="Proteomes" id="UP000031338"/>
    </source>
</evidence>
<keyword evidence="2 5" id="KW-0812">Transmembrane</keyword>
<feature type="domain" description="NnrU" evidence="6">
    <location>
        <begin position="2"/>
        <end position="186"/>
    </location>
</feature>
<evidence type="ECO:0000256" key="3">
    <source>
        <dbReference type="ARBA" id="ARBA00022989"/>
    </source>
</evidence>
<name>A0A0B8ZXD1_9SPHN</name>
<feature type="transmembrane region" description="Helical" evidence="5">
    <location>
        <begin position="112"/>
        <end position="130"/>
    </location>
</feature>
<feature type="transmembrane region" description="Helical" evidence="5">
    <location>
        <begin position="84"/>
        <end position="106"/>
    </location>
</feature>
<evidence type="ECO:0000256" key="4">
    <source>
        <dbReference type="ARBA" id="ARBA00023136"/>
    </source>
</evidence>
<organism evidence="7 8">
    <name type="scientific">Novosphingobium subterraneum</name>
    <dbReference type="NCBI Taxonomy" id="48936"/>
    <lineage>
        <taxon>Bacteria</taxon>
        <taxon>Pseudomonadati</taxon>
        <taxon>Pseudomonadota</taxon>
        <taxon>Alphaproteobacteria</taxon>
        <taxon>Sphingomonadales</taxon>
        <taxon>Sphingomonadaceae</taxon>
        <taxon>Novosphingobium</taxon>
    </lineage>
</organism>
<evidence type="ECO:0000259" key="6">
    <source>
        <dbReference type="Pfam" id="PF07298"/>
    </source>
</evidence>
<dbReference type="Proteomes" id="UP000031338">
    <property type="component" value="Unassembled WGS sequence"/>
</dbReference>
<dbReference type="PATRIC" id="fig|48936.3.peg.1575"/>
<feature type="transmembrane region" description="Helical" evidence="5">
    <location>
        <begin position="41"/>
        <end position="63"/>
    </location>
</feature>